<protein>
    <recommendedName>
        <fullName evidence="1">Major sperm protein</fullName>
    </recommendedName>
</protein>
<evidence type="ECO:0000313" key="5">
    <source>
        <dbReference type="WBParaSite" id="PDA_v2.g23234.t1"/>
    </source>
</evidence>
<organism evidence="4 5">
    <name type="scientific">Panagrolaimus davidi</name>
    <dbReference type="NCBI Taxonomy" id="227884"/>
    <lineage>
        <taxon>Eukaryota</taxon>
        <taxon>Metazoa</taxon>
        <taxon>Ecdysozoa</taxon>
        <taxon>Nematoda</taxon>
        <taxon>Chromadorea</taxon>
        <taxon>Rhabditida</taxon>
        <taxon>Tylenchina</taxon>
        <taxon>Panagrolaimomorpha</taxon>
        <taxon>Panagrolaimoidea</taxon>
        <taxon>Panagrolaimidae</taxon>
        <taxon>Panagrolaimus</taxon>
    </lineage>
</organism>
<dbReference type="InterPro" id="IPR008962">
    <property type="entry name" value="PapD-like_sf"/>
</dbReference>
<reference evidence="5" key="1">
    <citation type="submission" date="2022-11" db="UniProtKB">
        <authorList>
            <consortium name="WormBaseParasite"/>
        </authorList>
    </citation>
    <scope>IDENTIFICATION</scope>
</reference>
<name>A0A914PXZ1_9BILA</name>
<dbReference type="SUPFAM" id="SSF49354">
    <property type="entry name" value="PapD-like"/>
    <property type="match status" value="1"/>
</dbReference>
<keyword evidence="1" id="KW-0963">Cytoplasm</keyword>
<dbReference type="WBParaSite" id="PDA_v2.g23234.t1">
    <property type="protein sequence ID" value="PDA_v2.g23234.t1"/>
    <property type="gene ID" value="PDA_v2.g23234"/>
</dbReference>
<accession>A0A914PXZ1</accession>
<feature type="region of interest" description="Disordered" evidence="2">
    <location>
        <begin position="1"/>
        <end position="24"/>
    </location>
</feature>
<evidence type="ECO:0000313" key="4">
    <source>
        <dbReference type="Proteomes" id="UP000887578"/>
    </source>
</evidence>
<dbReference type="InterPro" id="IPR000535">
    <property type="entry name" value="MSP_dom"/>
</dbReference>
<dbReference type="AlphaFoldDB" id="A0A914PXZ1"/>
<dbReference type="PANTHER" id="PTHR21513:SF19">
    <property type="entry name" value="MAJOR SPERM PROTEIN"/>
    <property type="match status" value="1"/>
</dbReference>
<sequence>MASGGTASGGRKLNENKPDEPPFQMKIVDNENSVLTFRAPPGGFPQTSNPGDQRGAVTLDLKIKNTTKHRQTYKVKCTSFEIFRVRPPVGFIKPGETLTLKVSFLATTKILPENNKHFFAIYHFKTNENTPAPQLWTSTVKPEGRHLIDNRSFENPDGTLLLHAGNTSSTATQGKGLNIVTFDNLLRTMTEKVNSEFGVKIVETVYPESSQVFQASNIRDNCYPRHGELNSLIVPLSGYFLPTSLNRHFTIGFFSTLGERKCFYLDSLLGEASDSFIRIKSGLQNTLLGNKKFPGHYYSINDNPDNLYFTMVSRTESKKLVNEQGRDGKDTACAVYAF</sequence>
<keyword evidence="4" id="KW-1185">Reference proteome</keyword>
<proteinExistence type="predicted"/>
<dbReference type="Gene3D" id="2.60.40.10">
    <property type="entry name" value="Immunoglobulins"/>
    <property type="match status" value="1"/>
</dbReference>
<dbReference type="PROSITE" id="PS50202">
    <property type="entry name" value="MSP"/>
    <property type="match status" value="1"/>
</dbReference>
<dbReference type="PANTHER" id="PTHR21513">
    <property type="entry name" value="MAJOR SPERM PROTEIN"/>
    <property type="match status" value="1"/>
</dbReference>
<comment type="function">
    <text evidence="1">Central component in molecular interactions underlying sperm crawling. Forms an extensive filament system that extends from sperm villipoda, along the leading edge of the pseudopod.</text>
</comment>
<evidence type="ECO:0000256" key="2">
    <source>
        <dbReference type="SAM" id="MobiDB-lite"/>
    </source>
</evidence>
<dbReference type="Pfam" id="PF00635">
    <property type="entry name" value="Motile_Sperm"/>
    <property type="match status" value="1"/>
</dbReference>
<dbReference type="InterPro" id="IPR013783">
    <property type="entry name" value="Ig-like_fold"/>
</dbReference>
<evidence type="ECO:0000256" key="1">
    <source>
        <dbReference type="RuleBase" id="RU003425"/>
    </source>
</evidence>
<evidence type="ECO:0000259" key="3">
    <source>
        <dbReference type="PROSITE" id="PS50202"/>
    </source>
</evidence>
<dbReference type="Proteomes" id="UP000887578">
    <property type="component" value="Unplaced"/>
</dbReference>
<feature type="domain" description="MSP" evidence="3">
    <location>
        <begin position="26"/>
        <end position="154"/>
    </location>
</feature>
<keyword evidence="1" id="KW-0206">Cytoskeleton</keyword>